<feature type="region of interest" description="Disordered" evidence="1">
    <location>
        <begin position="1212"/>
        <end position="1350"/>
    </location>
</feature>
<feature type="compositionally biased region" description="Low complexity" evidence="1">
    <location>
        <begin position="1341"/>
        <end position="1350"/>
    </location>
</feature>
<evidence type="ECO:0008006" key="4">
    <source>
        <dbReference type="Google" id="ProtNLM"/>
    </source>
</evidence>
<feature type="non-terminal residue" evidence="2">
    <location>
        <position position="1350"/>
    </location>
</feature>
<organism evidence="2 3">
    <name type="scientific">Aduncisulcus paluster</name>
    <dbReference type="NCBI Taxonomy" id="2918883"/>
    <lineage>
        <taxon>Eukaryota</taxon>
        <taxon>Metamonada</taxon>
        <taxon>Carpediemonas-like organisms</taxon>
        <taxon>Aduncisulcus</taxon>
    </lineage>
</organism>
<proteinExistence type="predicted"/>
<keyword evidence="3" id="KW-1185">Reference proteome</keyword>
<name>A0ABQ5KKJ3_9EUKA</name>
<dbReference type="EMBL" id="BQXS01010118">
    <property type="protein sequence ID" value="GKT33022.1"/>
    <property type="molecule type" value="Genomic_DNA"/>
</dbReference>
<gene>
    <name evidence="2" type="ORF">ADUPG1_007048</name>
</gene>
<feature type="compositionally biased region" description="Basic and acidic residues" evidence="1">
    <location>
        <begin position="832"/>
        <end position="856"/>
    </location>
</feature>
<feature type="compositionally biased region" description="Basic and acidic residues" evidence="1">
    <location>
        <begin position="1212"/>
        <end position="1317"/>
    </location>
</feature>
<feature type="compositionally biased region" description="Basic and acidic residues" evidence="1">
    <location>
        <begin position="960"/>
        <end position="977"/>
    </location>
</feature>
<protein>
    <recommendedName>
        <fullName evidence="4">Cyclin N-terminal domain-containing protein</fullName>
    </recommendedName>
</protein>
<evidence type="ECO:0000256" key="1">
    <source>
        <dbReference type="SAM" id="MobiDB-lite"/>
    </source>
</evidence>
<dbReference type="Gene3D" id="1.10.472.10">
    <property type="entry name" value="Cyclin-like"/>
    <property type="match status" value="1"/>
</dbReference>
<feature type="region of interest" description="Disordered" evidence="1">
    <location>
        <begin position="957"/>
        <end position="977"/>
    </location>
</feature>
<sequence length="1350" mass="155083">MEKKLTSRYHDFLDVVGSHSEELVCDDSSSEECRSIEDDSLIPYPFCIKDKSSPKDLNRVLKNISVVGRLSSFELAHACALNDIFYANIVKSAKARGSSKINLNPTLVLVISCIMSCKMFADRQYTLKSWYKLTGFEPKLLMQAELVFLDTLEYRVLIPRRYVRKYHEKFLKLSLTEAVGWQYSTDLDDNPLANLADYQFSSTFDIAQCIQDVITSKVNAIQYKHDIQKKNTQTFEFINSIIEIDEVNFSHCGLIGVKDIIMVICPLFGYKIPSYDEYWAVVMEGSMTLDEYIEIILLPENKIHSLKLSGDRRMSLNICVKNIIFDNNTLGFDGVICALHMLCSIANFMSCELIPQDSKMKYDGSRRKQYRGIERLVGSPVSAVKKSVPGKQTFYIDVSPSIRSFQSLSSIAEDSSKIRGFSPPLSFPSINPNDNGSLSLCTHLSSLSLSSCCFIDIIPPHLQETLTPSRFISQQLLKRRKDAGSKLLKVLNQICKTFTHLSMLNIDAFPLQQGDVLQLVDLWRSTREIPLSQVSTISLLSAPLLTESAGDVLQLVDLWRSTREIPLSQVSTISLLSAPLLTESAVRDLLSKHPKPMVPEEISSSLCMDLQTELLHILGEDDSLENKVSEEYMKQTIAYSGLYLEEQGARHQFRRLGKDYGKEKYIKGLKHVKGQKEPVLMVNLKLESSKSLFLDQCEKMIMSDSIESAFWKSLQSKELLKPDVVVRTAEKDPKIDHKTSLNVTFSPQLPTQPSKKASDFSKKKISSPLTQNIEVGHHFVPIEVPIVSSPARDIEEAQEKKESASNIPSDSLVIETRGIVKVGSTEVNITKDKENMGEIIGTEKEEERQEEERVQEDQDETLIDEHEGSSEKDEESRPIVGDEKSVSLETRTASEFLHPSTNDECTAENDTGTAIIHNLSEVIIPSPSSSPFLPSFASTESSEKEANYDSDVIEQVELDSMERSEEERNEEKRREERRLEIQREQRREERRKRRKEEKKRLLRTAPIALPLAFPPSYSPLPTFLSSFKGKMFLHSPVTVPAAADEPFSLNSLLPLAEDNWQKVFISVEQKGVFFRKRSALGIKGSIICIVPYDGRLRIDLCPHDAKHVLFDFSRNRYWAFCLQQHLSLISSCVTSTSSVAMVVSIPTARKMEFLSCLDASVCDFNMEVEEAEMEIERKWDEEEEKVEREERRLREEERKRMVDDEERRIREKTKERENEERRRSGEEKRRREEEEKKREEKRKQEEKKREEKRKQEEEERRKQEEEKKKQEEIKKREDERRREEEKERRKIEEEKKRKKEEKQKEENQTVLIDHDLYSSETPRIFGETKPETKLSPKPMGSSESSSEASK</sequence>
<feature type="region of interest" description="Disordered" evidence="1">
    <location>
        <begin position="832"/>
        <end position="886"/>
    </location>
</feature>
<dbReference type="Proteomes" id="UP001057375">
    <property type="component" value="Unassembled WGS sequence"/>
</dbReference>
<accession>A0ABQ5KKJ3</accession>
<reference evidence="2" key="1">
    <citation type="submission" date="2022-03" db="EMBL/GenBank/DDBJ databases">
        <title>Draft genome sequence of Aduncisulcus paluster, a free-living microaerophilic Fornicata.</title>
        <authorList>
            <person name="Yuyama I."/>
            <person name="Kume K."/>
            <person name="Tamura T."/>
            <person name="Inagaki Y."/>
            <person name="Hashimoto T."/>
        </authorList>
    </citation>
    <scope>NUCLEOTIDE SEQUENCE</scope>
    <source>
        <strain evidence="2">NY0171</strain>
    </source>
</reference>
<feature type="compositionally biased region" description="Basic and acidic residues" evidence="1">
    <location>
        <begin position="863"/>
        <end position="886"/>
    </location>
</feature>
<evidence type="ECO:0000313" key="2">
    <source>
        <dbReference type="EMBL" id="GKT33022.1"/>
    </source>
</evidence>
<evidence type="ECO:0000313" key="3">
    <source>
        <dbReference type="Proteomes" id="UP001057375"/>
    </source>
</evidence>
<comment type="caution">
    <text evidence="2">The sequence shown here is derived from an EMBL/GenBank/DDBJ whole genome shotgun (WGS) entry which is preliminary data.</text>
</comment>
<dbReference type="CDD" id="cd20557">
    <property type="entry name" value="CYCLIN_ScPCL1-like"/>
    <property type="match status" value="1"/>
</dbReference>